<name>A0AAN5CUG1_9BILA</name>
<evidence type="ECO:0000313" key="2">
    <source>
        <dbReference type="Proteomes" id="UP001328107"/>
    </source>
</evidence>
<dbReference type="InterPro" id="IPR016024">
    <property type="entry name" value="ARM-type_fold"/>
</dbReference>
<dbReference type="Pfam" id="PF21547">
    <property type="entry name" value="TTI1"/>
    <property type="match status" value="1"/>
</dbReference>
<dbReference type="GO" id="GO:0005737">
    <property type="term" value="C:cytoplasm"/>
    <property type="evidence" value="ECO:0007669"/>
    <property type="project" value="TreeGrafter"/>
</dbReference>
<dbReference type="EMBL" id="BTRK01000004">
    <property type="protein sequence ID" value="GMR50809.1"/>
    <property type="molecule type" value="Genomic_DNA"/>
</dbReference>
<dbReference type="PANTHER" id="PTHR18460:SF3">
    <property type="entry name" value="TELO2-INTERACTING PROTEIN 1 HOMOLOG"/>
    <property type="match status" value="1"/>
</dbReference>
<dbReference type="InterPro" id="IPR049362">
    <property type="entry name" value="TTI1_rpt"/>
</dbReference>
<dbReference type="PANTHER" id="PTHR18460">
    <property type="entry name" value="TEL2 INTERACTING PROTEIN 1 TTI1 FAMILY MEMBER"/>
    <property type="match status" value="1"/>
</dbReference>
<feature type="non-terminal residue" evidence="1">
    <location>
        <position position="594"/>
    </location>
</feature>
<protein>
    <submittedName>
        <fullName evidence="1">Uncharacterized protein</fullName>
    </submittedName>
</protein>
<dbReference type="Proteomes" id="UP001328107">
    <property type="component" value="Unassembled WGS sequence"/>
</dbReference>
<dbReference type="InterPro" id="IPR052587">
    <property type="entry name" value="TELO2-interacting_protein_1"/>
</dbReference>
<feature type="non-terminal residue" evidence="1">
    <location>
        <position position="1"/>
    </location>
</feature>
<sequence length="594" mass="64621">LSVAAALQSLHHLVQYSTGLVPNLFSSSSLSTYGVVLAASLEVYGSEQWTTEIRLSALDLLKKLSEEEAAESLSCMIPGVLTELHSQLTAATATANLTVLQGSLEVYARALSSVYTLRGEKGTAESGDQPPAAPPRSTLAVNRNDEWWTTLEERVIQSITQVSAALASHRSADIRLKLLTTVATVWGLIDNGQSILDDPTIVVDRSAQDRLQAVVIDLLLVMSQDQDERIAANCAAFLSTIPSSSLIDSCHEKLADFASNLPVIVRKGDGDKQLFSKVSAVVHTLDNEIVFLAETEDELLARFLRSIVDCVRIDASRLQIVSSQEEGGGEEAEEMVFLLSLPLRFSVRLEWIDGVMRALAKAGDQVLRLLLHLLPPSSSSDDPSLLLVTTLLMMHESPSPPSDEDLSALVDWATERLQRVEVTTAEKEETTADGAQLGGAPTLSALSLLTAIGVATAKMAKGRERNKSMVLVLSLLLEWSACPVVAVSEAASLAMREIAKSSSLSVSALLIRNGTHIANRVALASRRYYVNRRCPLILSSLLDRLESDALFLHLSLIVEDLIGALDRHNVDWCQLILRVLQSYTRAINRWYPDQ</sequence>
<reference evidence="2" key="1">
    <citation type="submission" date="2022-10" db="EMBL/GenBank/DDBJ databases">
        <title>Genome assembly of Pristionchus species.</title>
        <authorList>
            <person name="Yoshida K."/>
            <person name="Sommer R.J."/>
        </authorList>
    </citation>
    <scope>NUCLEOTIDE SEQUENCE [LARGE SCALE GENOMIC DNA]</scope>
    <source>
        <strain evidence="2">RS5460</strain>
    </source>
</reference>
<comment type="caution">
    <text evidence="1">The sequence shown here is derived from an EMBL/GenBank/DDBJ whole genome shotgun (WGS) entry which is preliminary data.</text>
</comment>
<dbReference type="AlphaFoldDB" id="A0AAN5CUG1"/>
<proteinExistence type="predicted"/>
<dbReference type="SUPFAM" id="SSF48371">
    <property type="entry name" value="ARM repeat"/>
    <property type="match status" value="1"/>
</dbReference>
<evidence type="ECO:0000313" key="1">
    <source>
        <dbReference type="EMBL" id="GMR50809.1"/>
    </source>
</evidence>
<keyword evidence="2" id="KW-1185">Reference proteome</keyword>
<accession>A0AAN5CUG1</accession>
<organism evidence="1 2">
    <name type="scientific">Pristionchus mayeri</name>
    <dbReference type="NCBI Taxonomy" id="1317129"/>
    <lineage>
        <taxon>Eukaryota</taxon>
        <taxon>Metazoa</taxon>
        <taxon>Ecdysozoa</taxon>
        <taxon>Nematoda</taxon>
        <taxon>Chromadorea</taxon>
        <taxon>Rhabditida</taxon>
        <taxon>Rhabditina</taxon>
        <taxon>Diplogasteromorpha</taxon>
        <taxon>Diplogasteroidea</taxon>
        <taxon>Neodiplogasteridae</taxon>
        <taxon>Pristionchus</taxon>
    </lineage>
</organism>
<gene>
    <name evidence="1" type="ORF">PMAYCL1PPCAC_21004</name>
</gene>